<evidence type="ECO:0000259" key="1">
    <source>
        <dbReference type="Pfam" id="PF00905"/>
    </source>
</evidence>
<keyword evidence="4" id="KW-1185">Reference proteome</keyword>
<dbReference type="Pfam" id="PF00905">
    <property type="entry name" value="Transpeptidase"/>
    <property type="match status" value="1"/>
</dbReference>
<dbReference type="InterPro" id="IPR050515">
    <property type="entry name" value="Beta-lactam/transpept"/>
</dbReference>
<feature type="domain" description="Penicillin binding protein A dimerisation" evidence="2">
    <location>
        <begin position="52"/>
        <end position="136"/>
    </location>
</feature>
<dbReference type="Gene3D" id="3.90.1310.10">
    <property type="entry name" value="Penicillin-binding protein 2a (Domain 2)"/>
    <property type="match status" value="1"/>
</dbReference>
<evidence type="ECO:0000313" key="4">
    <source>
        <dbReference type="Proteomes" id="UP001589870"/>
    </source>
</evidence>
<dbReference type="PANTHER" id="PTHR30627:SF24">
    <property type="entry name" value="PENICILLIN-BINDING PROTEIN 4B"/>
    <property type="match status" value="1"/>
</dbReference>
<dbReference type="Pfam" id="PF21922">
    <property type="entry name" value="PBP_dimer_2"/>
    <property type="match status" value="1"/>
</dbReference>
<comment type="caution">
    <text evidence="3">The sequence shown here is derived from an EMBL/GenBank/DDBJ whole genome shotgun (WGS) entry which is preliminary data.</text>
</comment>
<dbReference type="InterPro" id="IPR054120">
    <property type="entry name" value="PBPA_dimer"/>
</dbReference>
<dbReference type="EMBL" id="JBHMQT010000047">
    <property type="protein sequence ID" value="MFC0865028.1"/>
    <property type="molecule type" value="Genomic_DNA"/>
</dbReference>
<gene>
    <name evidence="3" type="ORF">ACFHYQ_22295</name>
</gene>
<protein>
    <submittedName>
        <fullName evidence="3">Peptidoglycan D,D-transpeptidase FtsI family protein</fullName>
    </submittedName>
</protein>
<dbReference type="InterPro" id="IPR012338">
    <property type="entry name" value="Beta-lactam/transpept-like"/>
</dbReference>
<evidence type="ECO:0000313" key="3">
    <source>
        <dbReference type="EMBL" id="MFC0865028.1"/>
    </source>
</evidence>
<feature type="domain" description="Penicillin-binding protein transpeptidase" evidence="1">
    <location>
        <begin position="159"/>
        <end position="479"/>
    </location>
</feature>
<dbReference type="Proteomes" id="UP001589870">
    <property type="component" value="Unassembled WGS sequence"/>
</dbReference>
<dbReference type="SUPFAM" id="SSF56601">
    <property type="entry name" value="beta-lactamase/transpeptidase-like"/>
    <property type="match status" value="1"/>
</dbReference>
<name>A0ABV6UA30_9ACTN</name>
<dbReference type="InterPro" id="IPR001460">
    <property type="entry name" value="PCN-bd_Tpept"/>
</dbReference>
<evidence type="ECO:0000259" key="2">
    <source>
        <dbReference type="Pfam" id="PF21922"/>
    </source>
</evidence>
<dbReference type="RefSeq" id="WP_394303078.1">
    <property type="nucleotide sequence ID" value="NZ_JBHMQT010000047.1"/>
</dbReference>
<dbReference type="Gene3D" id="3.40.710.10">
    <property type="entry name" value="DD-peptidase/beta-lactamase superfamily"/>
    <property type="match status" value="1"/>
</dbReference>
<proteinExistence type="predicted"/>
<organism evidence="3 4">
    <name type="scientific">Sphaerimonospora cavernae</name>
    <dbReference type="NCBI Taxonomy" id="1740611"/>
    <lineage>
        <taxon>Bacteria</taxon>
        <taxon>Bacillati</taxon>
        <taxon>Actinomycetota</taxon>
        <taxon>Actinomycetes</taxon>
        <taxon>Streptosporangiales</taxon>
        <taxon>Streptosporangiaceae</taxon>
        <taxon>Sphaerimonospora</taxon>
    </lineage>
</organism>
<dbReference type="PANTHER" id="PTHR30627">
    <property type="entry name" value="PEPTIDOGLYCAN D,D-TRANSPEPTIDASE"/>
    <property type="match status" value="1"/>
</dbReference>
<sequence>MNGTLKRIAVACLLMFGLLMANVTYLGAVKAEGLRKDPRNVRAFLARYNVDRGWITADDGKVTLAKTVDTGSKDYRFAREYPEGKPFAHVVGFFAPESSSGIEAAEGRYLDGSHPDMVVRRAVDLISGKPAKGASVDLTLNAEAQKIAYKGLAGTGKRGAVVAMDPKTGAILTMVSVPSYDPNPLAVADKAKVNDAYRKLDKNKDKPLLNRAINLTYAPGSTFKVITAAAYLQDDTSRDENTVLDAPDSLPLPNTNLSLKNYHGESCGGRATLLEALTISCNTPFAQMGMDLGYDKMKKQAAKFGIGSSLEIPLSVNPSDIGPEEDKAALAMTSIGQRSNQMTPLQMAMVAAGIANRGTVMKPYLVSKIVGPDGSEIDSTRPKELDEAVSPEVADELTKMMINVVQRGTGSRAQLPGITVAGKTGTAETEPGKPSHAWFIAFAPAEDPKVAVAVFIEAGSAGNDATGGVIAAPIAHDVMRAVLGR</sequence>
<accession>A0ABV6UA30</accession>
<reference evidence="3 4" key="1">
    <citation type="submission" date="2024-09" db="EMBL/GenBank/DDBJ databases">
        <authorList>
            <person name="Sun Q."/>
            <person name="Mori K."/>
        </authorList>
    </citation>
    <scope>NUCLEOTIDE SEQUENCE [LARGE SCALE GENOMIC DNA]</scope>
    <source>
        <strain evidence="3 4">TBRC 1851</strain>
    </source>
</reference>